<dbReference type="Proteomes" id="UP000237271">
    <property type="component" value="Unassembled WGS sequence"/>
</dbReference>
<feature type="region of interest" description="Disordered" evidence="1">
    <location>
        <begin position="1"/>
        <end position="28"/>
    </location>
</feature>
<keyword evidence="3" id="KW-1185">Reference proteome</keyword>
<name>A0A2P4X5N7_9STRA</name>
<accession>A0A2P4X5N7</accession>
<evidence type="ECO:0000256" key="1">
    <source>
        <dbReference type="SAM" id="MobiDB-lite"/>
    </source>
</evidence>
<sequence>MSDESPRRKKAEEETSESSKAIKQAKALLTPRELLNPLSARELVTEGSPPAAQRLQDALEECIEPAKTLLTPRELLNPLSARELVTEGSPPAAQRLQDALEECIEPRKAHQ</sequence>
<dbReference type="EMBL" id="NCKW01016697">
    <property type="protein sequence ID" value="POM60849.1"/>
    <property type="molecule type" value="Genomic_DNA"/>
</dbReference>
<evidence type="ECO:0000313" key="2">
    <source>
        <dbReference type="EMBL" id="POM60849.1"/>
    </source>
</evidence>
<evidence type="ECO:0000313" key="3">
    <source>
        <dbReference type="Proteomes" id="UP000237271"/>
    </source>
</evidence>
<dbReference type="AlphaFoldDB" id="A0A2P4X5N7"/>
<comment type="caution">
    <text evidence="2">The sequence shown here is derived from an EMBL/GenBank/DDBJ whole genome shotgun (WGS) entry which is preliminary data.</text>
</comment>
<feature type="compositionally biased region" description="Basic and acidic residues" evidence="1">
    <location>
        <begin position="1"/>
        <end position="13"/>
    </location>
</feature>
<reference evidence="2 3" key="1">
    <citation type="journal article" date="2017" name="Genome Biol. Evol.">
        <title>Phytophthora megakarya and P. palmivora, closely related causal agents of cacao black pod rot, underwent increases in genome sizes and gene numbers by different mechanisms.</title>
        <authorList>
            <person name="Ali S.S."/>
            <person name="Shao J."/>
            <person name="Lary D.J."/>
            <person name="Kronmiller B."/>
            <person name="Shen D."/>
            <person name="Strem M.D."/>
            <person name="Amoako-Attah I."/>
            <person name="Akrofi A.Y."/>
            <person name="Begoude B.A."/>
            <person name="Ten Hoopen G.M."/>
            <person name="Coulibaly K."/>
            <person name="Kebe B.I."/>
            <person name="Melnick R.L."/>
            <person name="Guiltinan M.J."/>
            <person name="Tyler B.M."/>
            <person name="Meinhardt L.W."/>
            <person name="Bailey B.A."/>
        </authorList>
    </citation>
    <scope>NUCLEOTIDE SEQUENCE [LARGE SCALE GENOMIC DNA]</scope>
    <source>
        <strain evidence="3">sbr112.9</strain>
    </source>
</reference>
<organism evidence="2 3">
    <name type="scientific">Phytophthora palmivora</name>
    <dbReference type="NCBI Taxonomy" id="4796"/>
    <lineage>
        <taxon>Eukaryota</taxon>
        <taxon>Sar</taxon>
        <taxon>Stramenopiles</taxon>
        <taxon>Oomycota</taxon>
        <taxon>Peronosporomycetes</taxon>
        <taxon>Peronosporales</taxon>
        <taxon>Peronosporaceae</taxon>
        <taxon>Phytophthora</taxon>
    </lineage>
</organism>
<protein>
    <submittedName>
        <fullName evidence="2">Uncharacterized protein</fullName>
    </submittedName>
</protein>
<proteinExistence type="predicted"/>
<gene>
    <name evidence="2" type="ORF">PHPALM_30238</name>
</gene>